<dbReference type="EMBL" id="CALNXJ010000007">
    <property type="protein sequence ID" value="CAH3044849.1"/>
    <property type="molecule type" value="Genomic_DNA"/>
</dbReference>
<organism evidence="2 3">
    <name type="scientific">Pocillopora meandrina</name>
    <dbReference type="NCBI Taxonomy" id="46732"/>
    <lineage>
        <taxon>Eukaryota</taxon>
        <taxon>Metazoa</taxon>
        <taxon>Cnidaria</taxon>
        <taxon>Anthozoa</taxon>
        <taxon>Hexacorallia</taxon>
        <taxon>Scleractinia</taxon>
        <taxon>Astrocoeniina</taxon>
        <taxon>Pocilloporidae</taxon>
        <taxon>Pocillopora</taxon>
    </lineage>
</organism>
<dbReference type="InterPro" id="IPR057191">
    <property type="entry name" value="DUF7869"/>
</dbReference>
<reference evidence="2 3" key="1">
    <citation type="submission" date="2022-05" db="EMBL/GenBank/DDBJ databases">
        <authorList>
            <consortium name="Genoscope - CEA"/>
            <person name="William W."/>
        </authorList>
    </citation>
    <scope>NUCLEOTIDE SEQUENCE [LARGE SCALE GENOMIC DNA]</scope>
</reference>
<accession>A0AAU9W3C7</accession>
<proteinExistence type="predicted"/>
<dbReference type="Pfam" id="PF25273">
    <property type="entry name" value="DUF7869"/>
    <property type="match status" value="1"/>
</dbReference>
<dbReference type="PANTHER" id="PTHR33153:SF3">
    <property type="entry name" value="TRAFFICKING PROTEIN PARTICLE COMPLEX SUBUNIT 11 DOMAIN-CONTAINING PROTEIN"/>
    <property type="match status" value="1"/>
</dbReference>
<evidence type="ECO:0000313" key="3">
    <source>
        <dbReference type="Proteomes" id="UP001159428"/>
    </source>
</evidence>
<protein>
    <recommendedName>
        <fullName evidence="1">DUF7869 domain-containing protein</fullName>
    </recommendedName>
</protein>
<evidence type="ECO:0000259" key="1">
    <source>
        <dbReference type="Pfam" id="PF25273"/>
    </source>
</evidence>
<dbReference type="AlphaFoldDB" id="A0AAU9W3C7"/>
<dbReference type="PANTHER" id="PTHR33153">
    <property type="entry name" value="MYND-TYPE DOMAIN-CONTAINING PROTEIN"/>
    <property type="match status" value="1"/>
</dbReference>
<comment type="caution">
    <text evidence="2">The sequence shown here is derived from an EMBL/GenBank/DDBJ whole genome shotgun (WGS) entry which is preliminary data.</text>
</comment>
<dbReference type="Proteomes" id="UP001159428">
    <property type="component" value="Unassembled WGS sequence"/>
</dbReference>
<gene>
    <name evidence="2" type="ORF">PMEA_00031431</name>
</gene>
<name>A0AAU9W3C7_9CNID</name>
<evidence type="ECO:0000313" key="2">
    <source>
        <dbReference type="EMBL" id="CAH3044849.1"/>
    </source>
</evidence>
<feature type="domain" description="DUF7869" evidence="1">
    <location>
        <begin position="1"/>
        <end position="79"/>
    </location>
</feature>
<sequence length="134" mass="15353">MFSFVARRLAKNDAHTLKALKIKVSYTPSVLVEELSFVFEVKAWMENSMNYISGHIHQAVFKIQNDNGNSKLFYEKWSTSAVWRPDGGIHLISPILRGGPKLVKPNSHDGVYLDKLEMDLPKYAMKLQDSEIVW</sequence>
<keyword evidence="3" id="KW-1185">Reference proteome</keyword>